<comment type="caution">
    <text evidence="2">The sequence shown here is derived from an EMBL/GenBank/DDBJ whole genome shotgun (WGS) entry which is preliminary data.</text>
</comment>
<evidence type="ECO:0000313" key="3">
    <source>
        <dbReference type="Proteomes" id="UP001190700"/>
    </source>
</evidence>
<feature type="compositionally biased region" description="Acidic residues" evidence="1">
    <location>
        <begin position="115"/>
        <end position="127"/>
    </location>
</feature>
<dbReference type="AlphaFoldDB" id="A0AAE0GJW6"/>
<evidence type="ECO:0000256" key="1">
    <source>
        <dbReference type="SAM" id="MobiDB-lite"/>
    </source>
</evidence>
<feature type="compositionally biased region" description="Low complexity" evidence="1">
    <location>
        <begin position="146"/>
        <end position="161"/>
    </location>
</feature>
<dbReference type="Proteomes" id="UP001190700">
    <property type="component" value="Unassembled WGS sequence"/>
</dbReference>
<evidence type="ECO:0000313" key="2">
    <source>
        <dbReference type="EMBL" id="KAK3279263.1"/>
    </source>
</evidence>
<accession>A0AAE0GJW6</accession>
<name>A0AAE0GJW6_9CHLO</name>
<reference evidence="2 3" key="1">
    <citation type="journal article" date="2015" name="Genome Biol. Evol.">
        <title>Comparative Genomics of a Bacterivorous Green Alga Reveals Evolutionary Causalities and Consequences of Phago-Mixotrophic Mode of Nutrition.</title>
        <authorList>
            <person name="Burns J.A."/>
            <person name="Paasch A."/>
            <person name="Narechania A."/>
            <person name="Kim E."/>
        </authorList>
    </citation>
    <scope>NUCLEOTIDE SEQUENCE [LARGE SCALE GENOMIC DNA]</scope>
    <source>
        <strain evidence="2 3">PLY_AMNH</strain>
    </source>
</reference>
<sequence length="181" mass="19917">MPDGKPQLQSRPGEIWMRKNLKDKQPWVILDLRRNAPKDHRQWGKGARTRDVPVIEGILPITDSKFQLYHAPLPITKEKVQDLHKLSKYLPDEAKAALYPAYVEGMVCKGAEVVAEEPDEEEPDNFEEPVPALACAAGPSAENNSGDDASVSESESSSARESSSEDEGPLSERVIRSKGAA</sequence>
<proteinExistence type="predicted"/>
<dbReference type="EMBL" id="LGRX02005042">
    <property type="protein sequence ID" value="KAK3279263.1"/>
    <property type="molecule type" value="Genomic_DNA"/>
</dbReference>
<keyword evidence="3" id="KW-1185">Reference proteome</keyword>
<organism evidence="2 3">
    <name type="scientific">Cymbomonas tetramitiformis</name>
    <dbReference type="NCBI Taxonomy" id="36881"/>
    <lineage>
        <taxon>Eukaryota</taxon>
        <taxon>Viridiplantae</taxon>
        <taxon>Chlorophyta</taxon>
        <taxon>Pyramimonadophyceae</taxon>
        <taxon>Pyramimonadales</taxon>
        <taxon>Pyramimonadaceae</taxon>
        <taxon>Cymbomonas</taxon>
    </lineage>
</organism>
<protein>
    <submittedName>
        <fullName evidence="2">Uncharacterized protein</fullName>
    </submittedName>
</protein>
<gene>
    <name evidence="2" type="ORF">CYMTET_12845</name>
</gene>
<feature type="region of interest" description="Disordered" evidence="1">
    <location>
        <begin position="115"/>
        <end position="181"/>
    </location>
</feature>